<keyword evidence="2" id="KW-0812">Transmembrane</keyword>
<feature type="transmembrane region" description="Helical" evidence="2">
    <location>
        <begin position="20"/>
        <end position="39"/>
    </location>
</feature>
<evidence type="ECO:0000256" key="1">
    <source>
        <dbReference type="SAM" id="MobiDB-lite"/>
    </source>
</evidence>
<protein>
    <recommendedName>
        <fullName evidence="5">DUF2933 domain-containing protein</fullName>
    </recommendedName>
</protein>
<evidence type="ECO:0000256" key="2">
    <source>
        <dbReference type="SAM" id="Phobius"/>
    </source>
</evidence>
<evidence type="ECO:0000313" key="4">
    <source>
        <dbReference type="Proteomes" id="UP000078406"/>
    </source>
</evidence>
<proteinExistence type="predicted"/>
<evidence type="ECO:0000313" key="3">
    <source>
        <dbReference type="EMBL" id="OAJ95316.1"/>
    </source>
</evidence>
<feature type="compositionally biased region" description="Basic and acidic residues" evidence="1">
    <location>
        <begin position="74"/>
        <end position="88"/>
    </location>
</feature>
<dbReference type="Proteomes" id="UP000078406">
    <property type="component" value="Unassembled WGS sequence"/>
</dbReference>
<dbReference type="EMBL" id="LLEI02000020">
    <property type="protein sequence ID" value="OAJ95316.1"/>
    <property type="molecule type" value="Genomic_DNA"/>
</dbReference>
<feature type="transmembrane region" description="Helical" evidence="2">
    <location>
        <begin position="45"/>
        <end position="65"/>
    </location>
</feature>
<gene>
    <name evidence="3" type="ORF">APB76_04950</name>
</gene>
<dbReference type="AlphaFoldDB" id="A0A177Y423"/>
<reference evidence="3 4" key="1">
    <citation type="journal article" date="2016" name="Syst. Appl. Microbiol.">
        <title>Vibrio bivalvicida sp. nov., a novel larval pathogen for bivalve molluscs reared in a hatchery.</title>
        <authorList>
            <person name="Dubert J."/>
            <person name="Romalde J.L."/>
            <person name="Prado S."/>
            <person name="Barja J.L."/>
        </authorList>
    </citation>
    <scope>NUCLEOTIDE SEQUENCE [LARGE SCALE GENOMIC DNA]</scope>
    <source>
        <strain evidence="3 4">605</strain>
    </source>
</reference>
<sequence length="95" mass="10686">MKSKKSDCHKNGHHKGHGWMMVLCALLMVGIPLFILSSSQEMFSWAYLSSAIVPLIICLAMHGLMMKMMMPSEKKGSEANEQSVEKIENNQQFKA</sequence>
<comment type="caution">
    <text evidence="3">The sequence shown here is derived from an EMBL/GenBank/DDBJ whole genome shotgun (WGS) entry which is preliminary data.</text>
</comment>
<organism evidence="3 4">
    <name type="scientific">Vibrio bivalvicida</name>
    <dbReference type="NCBI Taxonomy" id="1276888"/>
    <lineage>
        <taxon>Bacteria</taxon>
        <taxon>Pseudomonadati</taxon>
        <taxon>Pseudomonadota</taxon>
        <taxon>Gammaproteobacteria</taxon>
        <taxon>Vibrionales</taxon>
        <taxon>Vibrionaceae</taxon>
        <taxon>Vibrio</taxon>
        <taxon>Vibrio oreintalis group</taxon>
    </lineage>
</organism>
<keyword evidence="2" id="KW-0472">Membrane</keyword>
<evidence type="ECO:0008006" key="5">
    <source>
        <dbReference type="Google" id="ProtNLM"/>
    </source>
</evidence>
<dbReference type="RefSeq" id="WP_054963221.1">
    <property type="nucleotide sequence ID" value="NZ_LLEI02000020.1"/>
</dbReference>
<keyword evidence="2" id="KW-1133">Transmembrane helix</keyword>
<name>A0A177Y423_9VIBR</name>
<feature type="region of interest" description="Disordered" evidence="1">
    <location>
        <begin position="74"/>
        <end position="95"/>
    </location>
</feature>
<accession>A0A177Y423</accession>